<evidence type="ECO:0000313" key="2">
    <source>
        <dbReference type="WBParaSite" id="ALUE_0000450001-mRNA-1"/>
    </source>
</evidence>
<dbReference type="AlphaFoldDB" id="A0A0M3HQS0"/>
<dbReference type="WBParaSite" id="ALUE_0000450001-mRNA-1">
    <property type="protein sequence ID" value="ALUE_0000450001-mRNA-1"/>
    <property type="gene ID" value="ALUE_0000450001"/>
</dbReference>
<evidence type="ECO:0000313" key="1">
    <source>
        <dbReference type="Proteomes" id="UP000036681"/>
    </source>
</evidence>
<organism evidence="1 2">
    <name type="scientific">Ascaris lumbricoides</name>
    <name type="common">Giant roundworm</name>
    <dbReference type="NCBI Taxonomy" id="6252"/>
    <lineage>
        <taxon>Eukaryota</taxon>
        <taxon>Metazoa</taxon>
        <taxon>Ecdysozoa</taxon>
        <taxon>Nematoda</taxon>
        <taxon>Chromadorea</taxon>
        <taxon>Rhabditida</taxon>
        <taxon>Spirurina</taxon>
        <taxon>Ascaridomorpha</taxon>
        <taxon>Ascaridoidea</taxon>
        <taxon>Ascarididae</taxon>
        <taxon>Ascaris</taxon>
    </lineage>
</organism>
<dbReference type="Proteomes" id="UP000036681">
    <property type="component" value="Unplaced"/>
</dbReference>
<proteinExistence type="predicted"/>
<protein>
    <submittedName>
        <fullName evidence="2">ZP domain-containing protein</fullName>
    </submittedName>
</protein>
<keyword evidence="1" id="KW-1185">Reference proteome</keyword>
<name>A0A0M3HQS0_ASCLU</name>
<reference evidence="2" key="1">
    <citation type="submission" date="2017-02" db="UniProtKB">
        <authorList>
            <consortium name="WormBaseParasite"/>
        </authorList>
    </citation>
    <scope>IDENTIFICATION</scope>
</reference>
<sequence length="92" mass="10050">METTRLVACENRKQSRAAFMISDSANIGMPMEGLSTILTRTTNIKTAARDKVEGNIAIEYGGTRPLISRVIRLKMCEYLSCDADSGVNCCEG</sequence>
<accession>A0A0M3HQS0</accession>